<comment type="caution">
    <text evidence="1">The sequence shown here is derived from an EMBL/GenBank/DDBJ whole genome shotgun (WGS) entry which is preliminary data.</text>
</comment>
<dbReference type="Proteomes" id="UP001281761">
    <property type="component" value="Unassembled WGS sequence"/>
</dbReference>
<accession>A0ABQ9X920</accession>
<name>A0ABQ9X920_9EUKA</name>
<dbReference type="EMBL" id="JARBJD010000208">
    <property type="protein sequence ID" value="KAK2947187.1"/>
    <property type="molecule type" value="Genomic_DNA"/>
</dbReference>
<proteinExistence type="predicted"/>
<gene>
    <name evidence="1" type="ORF">BLNAU_17892</name>
</gene>
<evidence type="ECO:0000313" key="2">
    <source>
        <dbReference type="Proteomes" id="UP001281761"/>
    </source>
</evidence>
<protein>
    <submittedName>
        <fullName evidence="1">Uncharacterized protein</fullName>
    </submittedName>
</protein>
<evidence type="ECO:0000313" key="1">
    <source>
        <dbReference type="EMBL" id="KAK2947187.1"/>
    </source>
</evidence>
<organism evidence="1 2">
    <name type="scientific">Blattamonas nauphoetae</name>
    <dbReference type="NCBI Taxonomy" id="2049346"/>
    <lineage>
        <taxon>Eukaryota</taxon>
        <taxon>Metamonada</taxon>
        <taxon>Preaxostyla</taxon>
        <taxon>Oxymonadida</taxon>
        <taxon>Blattamonas</taxon>
    </lineage>
</organism>
<sequence length="495" mass="57040">MTIPPETANDLLFNSNPSLASSPENNIRSMYPRLPTVKPTLAQSVEGLIEYAGGSLTSESFDRIIYPFSSLFFMSTVMNYITTLPNRSDLQSSLVAFIADFGSHRTIIRCLGFDSGSWFHSYLSINSRRILLNLMQFLSDEDASRHLEMISQHYGALKEEKSIFGMNLVILEVLTLLPDSPDPSPQQIEEKRSYIKTHFNSLLSTYLWCTSKQQHERHRMLKCEYCSFLSEYVKQEIPSDNSRLLLRLFPCTIQVPDHLLQEVVFVILRSKSLKDHDFCFSVLSGQEYCFLKRRLEPPLFLELVEKAVSLIRTRLSISVHRTVYNTFLKWVDWDELELSFMFLHLLPLLSETVTMISSRRKVEVHTEFLEHVAVKGINKLWTTNMSESQRRHLTTTLVLIGLNLPTTKVIDKIMTDFAFKMRVTTSASVREIQDLVHRVLIEEGCEEFYASAALDTPGTLKYGQEMNNSTIRSAVPRDGIWTFLFDNLPRLSLRF</sequence>
<reference evidence="1 2" key="1">
    <citation type="journal article" date="2022" name="bioRxiv">
        <title>Genomics of Preaxostyla Flagellates Illuminates Evolutionary Transitions and the Path Towards Mitochondrial Loss.</title>
        <authorList>
            <person name="Novak L.V.F."/>
            <person name="Treitli S.C."/>
            <person name="Pyrih J."/>
            <person name="Halakuc P."/>
            <person name="Pipaliya S.V."/>
            <person name="Vacek V."/>
            <person name="Brzon O."/>
            <person name="Soukal P."/>
            <person name="Eme L."/>
            <person name="Dacks J.B."/>
            <person name="Karnkowska A."/>
            <person name="Elias M."/>
            <person name="Hampl V."/>
        </authorList>
    </citation>
    <scope>NUCLEOTIDE SEQUENCE [LARGE SCALE GENOMIC DNA]</scope>
    <source>
        <strain evidence="1">NAU3</strain>
        <tissue evidence="1">Gut</tissue>
    </source>
</reference>
<keyword evidence="2" id="KW-1185">Reference proteome</keyword>